<gene>
    <name evidence="2" type="ORF">WR25_19341</name>
</gene>
<dbReference type="EMBL" id="LIAE01009799">
    <property type="protein sequence ID" value="PAV68172.1"/>
    <property type="molecule type" value="Genomic_DNA"/>
</dbReference>
<dbReference type="Proteomes" id="UP000218231">
    <property type="component" value="Unassembled WGS sequence"/>
</dbReference>
<feature type="transmembrane region" description="Helical" evidence="1">
    <location>
        <begin position="887"/>
        <end position="908"/>
    </location>
</feature>
<dbReference type="SUPFAM" id="SSF81665">
    <property type="entry name" value="Calcium ATPase, transmembrane domain M"/>
    <property type="match status" value="1"/>
</dbReference>
<dbReference type="InterPro" id="IPR039720">
    <property type="entry name" value="TMEM94"/>
</dbReference>
<name>A0A2A2K2L1_9BILA</name>
<feature type="transmembrane region" description="Helical" evidence="1">
    <location>
        <begin position="856"/>
        <end position="881"/>
    </location>
</feature>
<organism evidence="2 3">
    <name type="scientific">Diploscapter pachys</name>
    <dbReference type="NCBI Taxonomy" id="2018661"/>
    <lineage>
        <taxon>Eukaryota</taxon>
        <taxon>Metazoa</taxon>
        <taxon>Ecdysozoa</taxon>
        <taxon>Nematoda</taxon>
        <taxon>Chromadorea</taxon>
        <taxon>Rhabditida</taxon>
        <taxon>Rhabditina</taxon>
        <taxon>Rhabditomorpha</taxon>
        <taxon>Rhabditoidea</taxon>
        <taxon>Rhabditidae</taxon>
        <taxon>Diploscapter</taxon>
    </lineage>
</organism>
<dbReference type="EMBL" id="LIAE01009799">
    <property type="protein sequence ID" value="PAV68177.1"/>
    <property type="molecule type" value="Genomic_DNA"/>
</dbReference>
<dbReference type="STRING" id="2018661.A0A2A2K2L1"/>
<dbReference type="OrthoDB" id="5568754at2759"/>
<keyword evidence="1" id="KW-1133">Transmembrane helix</keyword>
<keyword evidence="1" id="KW-0812">Transmembrane</keyword>
<sequence>MKNALEDWYGANVVNDNEIDYSLLVIYIVLFLFTFILQYWQNQIVKANHLFLYNKVKGIVEEIERLSTNDLQYPQIYDAIVEDMPLQLAKRDGRVCQVPRLMLVTKDIVLLRPGQKAPCNCELVDGKELHQGEKLERQMQVCEETDAIEPLELVEARVTSSPINHNLENLFTEQENLLQFEAQINDAVHRINERILIPLFFVLSLLLTAYRFFNADDESLFHTRFVFAVPFLVALPLICPLYPVIIYLIKTTNNRQVFNAFGIVSQTTKDLVAILSALTTVAIIDKKGILSLPEPSIRKVMFFKSKGTKEPDDGDDDSTIPEILNLSSIQVSDDEWELDFDESSWALHLPSLLPMAYNMVLNSCAHNSDFARFLDHLSVVADSVPRTIATANRRCMCQLPIRIGFLQSPGGSPIPAALKNDGVTMGVYARQPGDPPVSGIVKHRTPLEMAFCTVQMDEHSLHSHLSSQGTAKLILDACTHFWSGEKVMPLTVKERRLSIDFHRRHSMTGHCLALAYRPVFGQIDQGLIGKYIELPLLGTLSSSETVHLVHSQSTDDLLQQNGINPAKVVTNSQDFINDVFTGQILCGLVALQYEAMPWATKLVELLDNACVRPVFFSKENELRSRVFAEKLGLEAGWNCHITLAEDEDKAGKRKIPAMEIFSCSTKSKISKLNGRFAKSDALLANLDLESFARNSPTRRQSLLTSDEDKVAPIPNKAQLPTGIDEVRPHLEAVDNVPLLVGLFTDCNTTSTLEMITIMQDYKEVVACIGSSLNSFNTQIHRKANLSISVDPLQCSSCKHEKAAINLSLKGSLSAISVASRLTQMSTDMHLNQMQCLKLPAIIGCARHRMASVRASLLFLLFASTLFSLTVVLSSLFFLPIIFTELQVLLTVLLQIPLLTMGAIFTPFNPKHSVIRIANKNSMEINKSEYRSNLIAFIIQFAPTAFFINAVFFFLVQKAFLIVFSSNEYFSL</sequence>
<feature type="transmembrane region" description="Helical" evidence="1">
    <location>
        <begin position="929"/>
        <end position="955"/>
    </location>
</feature>
<evidence type="ECO:0000313" key="2">
    <source>
        <dbReference type="EMBL" id="PAV68174.1"/>
    </source>
</evidence>
<keyword evidence="1" id="KW-0472">Membrane</keyword>
<accession>A0A2A2K2L1</accession>
<dbReference type="PANTHER" id="PTHR13219">
    <property type="entry name" value="TRANSMEMBRANE PROTEIN 94"/>
    <property type="match status" value="1"/>
</dbReference>
<evidence type="ECO:0000256" key="1">
    <source>
        <dbReference type="SAM" id="Phobius"/>
    </source>
</evidence>
<feature type="transmembrane region" description="Helical" evidence="1">
    <location>
        <begin position="195"/>
        <end position="213"/>
    </location>
</feature>
<evidence type="ECO:0008006" key="4">
    <source>
        <dbReference type="Google" id="ProtNLM"/>
    </source>
</evidence>
<reference evidence="2 3" key="1">
    <citation type="journal article" date="2017" name="Curr. Biol.">
        <title>Genome architecture and evolution of a unichromosomal asexual nematode.</title>
        <authorList>
            <person name="Fradin H."/>
            <person name="Zegar C."/>
            <person name="Gutwein M."/>
            <person name="Lucas J."/>
            <person name="Kovtun M."/>
            <person name="Corcoran D."/>
            <person name="Baugh L.R."/>
            <person name="Kiontke K."/>
            <person name="Gunsalus K."/>
            <person name="Fitch D.H."/>
            <person name="Piano F."/>
        </authorList>
    </citation>
    <scope>NUCLEOTIDE SEQUENCE [LARGE SCALE GENOMIC DNA]</scope>
    <source>
        <strain evidence="2">PF1309</strain>
    </source>
</reference>
<comment type="caution">
    <text evidence="2">The sequence shown here is derived from an EMBL/GenBank/DDBJ whole genome shotgun (WGS) entry which is preliminary data.</text>
</comment>
<dbReference type="InterPro" id="IPR023298">
    <property type="entry name" value="ATPase_P-typ_TM_dom_sf"/>
</dbReference>
<dbReference type="PANTHER" id="PTHR13219:SF6">
    <property type="entry name" value="TRANSMEMBRANE PROTEIN 94"/>
    <property type="match status" value="1"/>
</dbReference>
<dbReference type="EMBL" id="LIAE01009799">
    <property type="protein sequence ID" value="PAV68173.1"/>
    <property type="molecule type" value="Genomic_DNA"/>
</dbReference>
<protein>
    <recommendedName>
        <fullName evidence="4">Cation-transporting P-type ATPase C-terminal domain-containing protein</fullName>
    </recommendedName>
</protein>
<feature type="transmembrane region" description="Helical" evidence="1">
    <location>
        <begin position="225"/>
        <end position="249"/>
    </location>
</feature>
<evidence type="ECO:0000313" key="3">
    <source>
        <dbReference type="Proteomes" id="UP000218231"/>
    </source>
</evidence>
<keyword evidence="3" id="KW-1185">Reference proteome</keyword>
<dbReference type="EMBL" id="LIAE01009799">
    <property type="protein sequence ID" value="PAV68174.1"/>
    <property type="molecule type" value="Genomic_DNA"/>
</dbReference>
<dbReference type="AlphaFoldDB" id="A0A2A2K2L1"/>
<proteinExistence type="predicted"/>
<feature type="transmembrane region" description="Helical" evidence="1">
    <location>
        <begin position="21"/>
        <end position="40"/>
    </location>
</feature>